<keyword evidence="3" id="KW-1185">Reference proteome</keyword>
<protein>
    <submittedName>
        <fullName evidence="2">Uncharacterized protein</fullName>
    </submittedName>
</protein>
<evidence type="ECO:0000313" key="2">
    <source>
        <dbReference type="EMBL" id="DBA03785.1"/>
    </source>
</evidence>
<dbReference type="Proteomes" id="UP001146120">
    <property type="component" value="Unassembled WGS sequence"/>
</dbReference>
<reference evidence="2" key="1">
    <citation type="submission" date="2022-11" db="EMBL/GenBank/DDBJ databases">
        <authorList>
            <person name="Morgan W.R."/>
            <person name="Tartar A."/>
        </authorList>
    </citation>
    <scope>NUCLEOTIDE SEQUENCE</scope>
    <source>
        <strain evidence="2">ARSEF 373</strain>
    </source>
</reference>
<reference evidence="2" key="2">
    <citation type="journal article" date="2023" name="Microbiol Resour">
        <title>Decontamination and Annotation of the Draft Genome Sequence of the Oomycete Lagenidium giganteum ARSEF 373.</title>
        <authorList>
            <person name="Morgan W.R."/>
            <person name="Tartar A."/>
        </authorList>
    </citation>
    <scope>NUCLEOTIDE SEQUENCE</scope>
    <source>
        <strain evidence="2">ARSEF 373</strain>
    </source>
</reference>
<evidence type="ECO:0000313" key="3">
    <source>
        <dbReference type="Proteomes" id="UP001146120"/>
    </source>
</evidence>
<organism evidence="2 3">
    <name type="scientific">Lagenidium giganteum</name>
    <dbReference type="NCBI Taxonomy" id="4803"/>
    <lineage>
        <taxon>Eukaryota</taxon>
        <taxon>Sar</taxon>
        <taxon>Stramenopiles</taxon>
        <taxon>Oomycota</taxon>
        <taxon>Peronosporomycetes</taxon>
        <taxon>Pythiales</taxon>
        <taxon>Pythiaceae</taxon>
    </lineage>
</organism>
<comment type="caution">
    <text evidence="2">The sequence shown here is derived from an EMBL/GenBank/DDBJ whole genome shotgun (WGS) entry which is preliminary data.</text>
</comment>
<accession>A0AAV2ZHX1</accession>
<dbReference type="EMBL" id="DAKRPA010000015">
    <property type="protein sequence ID" value="DBA03785.1"/>
    <property type="molecule type" value="Genomic_DNA"/>
</dbReference>
<gene>
    <name evidence="2" type="ORF">N0F65_005675</name>
</gene>
<proteinExistence type="predicted"/>
<feature type="region of interest" description="Disordered" evidence="1">
    <location>
        <begin position="86"/>
        <end position="106"/>
    </location>
</feature>
<dbReference type="AlphaFoldDB" id="A0AAV2ZHX1"/>
<sequence length="182" mass="20360">MAWRFVRAVAYAEATCGYQWVEDDRMNDAFRTTVSSAQDMRLLSQRKDARRSWPEHLLYLVAVGSVVNLSDDDQQKCGATRVARAEERAHGQVRRTKTGPSAASRRASSVRTIDGIYRQKPQAEDQYQLQTVWSSTLGLQVNAASRVMKQDCPKLKTKRNGGMKQVSFSLAVMDGAGEQCPT</sequence>
<name>A0AAV2ZHX1_9STRA</name>
<evidence type="ECO:0000256" key="1">
    <source>
        <dbReference type="SAM" id="MobiDB-lite"/>
    </source>
</evidence>